<feature type="transmembrane region" description="Helical" evidence="1">
    <location>
        <begin position="91"/>
        <end position="108"/>
    </location>
</feature>
<evidence type="ECO:0000313" key="4">
    <source>
        <dbReference type="Proteomes" id="UP000198281"/>
    </source>
</evidence>
<keyword evidence="4" id="KW-1185">Reference proteome</keyword>
<dbReference type="InterPro" id="IPR053201">
    <property type="entry name" value="Flavunoidine_N-MTase"/>
</dbReference>
<reference evidence="4" key="1">
    <citation type="submission" date="2017-06" db="EMBL/GenBank/DDBJ databases">
        <authorList>
            <person name="Varghese N."/>
            <person name="Submissions S."/>
        </authorList>
    </citation>
    <scope>NUCLEOTIDE SEQUENCE [LARGE SCALE GENOMIC DNA]</scope>
    <source>
        <strain evidence="4">LNB2</strain>
    </source>
</reference>
<evidence type="ECO:0000313" key="3">
    <source>
        <dbReference type="EMBL" id="SNS80950.1"/>
    </source>
</evidence>
<sequence length="368" mass="41363">MGTEYWWYAAIGCNIAAYIFYYLGIRRQLVRPNRSSWLIWSAATAIEAMTYQAVNHGAAQNIIFTISALACIVVTLAVWRQSDWQPPTRTESLCMGLSLAALVIWGVFQSAFWAHMLVVAAIPISFIPTWISAIRDRDHERSPAWGLWTIGDLATLFVIIAGLQDERAEIPYIFVELVCHASMWFIVGLATINPWRSFGFARGNFLVREVDRAQPLIFAIGENHLGKAVFAGIPFAAGDRIVEFRGPRIHKSQLPMLVEGQADRFVQIDADHYMGPSGGVDDLINHSCDPNAGLRFCEHGIFLHAIRDIAPGEEIAWDYSTTLYESRWQMACRCRTHACRGTIGDFAELAEDVREYYRGLGLVAPYLQ</sequence>
<dbReference type="OrthoDB" id="9804945at2"/>
<keyword evidence="1" id="KW-0472">Membrane</keyword>
<dbReference type="InterPro" id="IPR001214">
    <property type="entry name" value="SET_dom"/>
</dbReference>
<name>A0A239HHZ9_9SPHN</name>
<dbReference type="Gene3D" id="2.170.270.10">
    <property type="entry name" value="SET domain"/>
    <property type="match status" value="1"/>
</dbReference>
<dbReference type="AlphaFoldDB" id="A0A239HHZ9"/>
<keyword evidence="1" id="KW-0812">Transmembrane</keyword>
<feature type="transmembrane region" description="Helical" evidence="1">
    <location>
        <begin position="114"/>
        <end position="133"/>
    </location>
</feature>
<dbReference type="InterPro" id="IPR046341">
    <property type="entry name" value="SET_dom_sf"/>
</dbReference>
<feature type="transmembrane region" description="Helical" evidence="1">
    <location>
        <begin position="170"/>
        <end position="192"/>
    </location>
</feature>
<feature type="domain" description="SET" evidence="2">
    <location>
        <begin position="214"/>
        <end position="320"/>
    </location>
</feature>
<feature type="transmembrane region" description="Helical" evidence="1">
    <location>
        <begin position="145"/>
        <end position="164"/>
    </location>
</feature>
<proteinExistence type="predicted"/>
<feature type="transmembrane region" description="Helical" evidence="1">
    <location>
        <begin position="6"/>
        <end position="25"/>
    </location>
</feature>
<dbReference type="Proteomes" id="UP000198281">
    <property type="component" value="Unassembled WGS sequence"/>
</dbReference>
<evidence type="ECO:0000259" key="2">
    <source>
        <dbReference type="PROSITE" id="PS50280"/>
    </source>
</evidence>
<dbReference type="RefSeq" id="WP_089220319.1">
    <property type="nucleotide sequence ID" value="NZ_FZOS01000017.1"/>
</dbReference>
<gene>
    <name evidence="3" type="ORF">SAMN06295912_11734</name>
</gene>
<dbReference type="EMBL" id="FZOS01000017">
    <property type="protein sequence ID" value="SNS80950.1"/>
    <property type="molecule type" value="Genomic_DNA"/>
</dbReference>
<dbReference type="PANTHER" id="PTHR12350:SF5">
    <property type="entry name" value="SET DOMAIN-CONTAINING PROTEIN"/>
    <property type="match status" value="1"/>
</dbReference>
<dbReference type="Pfam" id="PF00856">
    <property type="entry name" value="SET"/>
    <property type="match status" value="1"/>
</dbReference>
<keyword evidence="1" id="KW-1133">Transmembrane helix</keyword>
<protein>
    <submittedName>
        <fullName evidence="3">SET domain-containing protein</fullName>
    </submittedName>
</protein>
<dbReference type="PROSITE" id="PS50280">
    <property type="entry name" value="SET"/>
    <property type="match status" value="1"/>
</dbReference>
<evidence type="ECO:0000256" key="1">
    <source>
        <dbReference type="SAM" id="Phobius"/>
    </source>
</evidence>
<dbReference type="SUPFAM" id="SSF82199">
    <property type="entry name" value="SET domain"/>
    <property type="match status" value="1"/>
</dbReference>
<dbReference type="PANTHER" id="PTHR12350">
    <property type="entry name" value="HISTONE-LYSINE N-METHYLTRANSFERASE-RELATED"/>
    <property type="match status" value="1"/>
</dbReference>
<dbReference type="SMART" id="SM00317">
    <property type="entry name" value="SET"/>
    <property type="match status" value="1"/>
</dbReference>
<organism evidence="3 4">
    <name type="scientific">Edaphosphingomonas laterariae</name>
    <dbReference type="NCBI Taxonomy" id="861865"/>
    <lineage>
        <taxon>Bacteria</taxon>
        <taxon>Pseudomonadati</taxon>
        <taxon>Pseudomonadota</taxon>
        <taxon>Alphaproteobacteria</taxon>
        <taxon>Sphingomonadales</taxon>
        <taxon>Rhizorhabdaceae</taxon>
        <taxon>Edaphosphingomonas</taxon>
    </lineage>
</organism>
<feature type="transmembrane region" description="Helical" evidence="1">
    <location>
        <begin position="60"/>
        <end position="79"/>
    </location>
</feature>
<accession>A0A239HHZ9</accession>